<dbReference type="Gene3D" id="3.10.180.10">
    <property type="entry name" value="2,3-Dihydroxybiphenyl 1,2-Dioxygenase, domain 1"/>
    <property type="match status" value="1"/>
</dbReference>
<feature type="region of interest" description="Disordered" evidence="1">
    <location>
        <begin position="130"/>
        <end position="162"/>
    </location>
</feature>
<dbReference type="STRING" id="644548.SCNU_13989"/>
<organism evidence="3 4">
    <name type="scientific">Gordonia neofelifaecis NRRL B-59395</name>
    <dbReference type="NCBI Taxonomy" id="644548"/>
    <lineage>
        <taxon>Bacteria</taxon>
        <taxon>Bacillati</taxon>
        <taxon>Actinomycetota</taxon>
        <taxon>Actinomycetes</taxon>
        <taxon>Mycobacteriales</taxon>
        <taxon>Gordoniaceae</taxon>
        <taxon>Gordonia</taxon>
    </lineage>
</organism>
<dbReference type="AlphaFoldDB" id="F1YLK6"/>
<evidence type="ECO:0000313" key="4">
    <source>
        <dbReference type="Proteomes" id="UP000035065"/>
    </source>
</evidence>
<dbReference type="InterPro" id="IPR029068">
    <property type="entry name" value="Glyas_Bleomycin-R_OHBP_Dase"/>
</dbReference>
<keyword evidence="4" id="KW-1185">Reference proteome</keyword>
<protein>
    <recommendedName>
        <fullName evidence="2">Glyoxalase/Bleomycin resistance-like N-terminal domain-containing protein</fullName>
    </recommendedName>
</protein>
<feature type="domain" description="Glyoxalase/Bleomycin resistance-like N-terminal" evidence="2">
    <location>
        <begin position="4"/>
        <end position="41"/>
    </location>
</feature>
<dbReference type="PANTHER" id="PTHR36503:SF2">
    <property type="entry name" value="BLR2408 PROTEIN"/>
    <property type="match status" value="1"/>
</dbReference>
<name>F1YLK6_9ACTN</name>
<evidence type="ECO:0000256" key="1">
    <source>
        <dbReference type="SAM" id="MobiDB-lite"/>
    </source>
</evidence>
<accession>F1YLK6</accession>
<dbReference type="EMBL" id="AEUD01000012">
    <property type="protein sequence ID" value="EGD54400.1"/>
    <property type="molecule type" value="Genomic_DNA"/>
</dbReference>
<dbReference type="InterPro" id="IPR053863">
    <property type="entry name" value="Glyoxy/Ble-like_N"/>
</dbReference>
<sequence length="162" mass="17758">MHKMIFVNLPVADLDASREFFGELGYSFDERFTDENAAALVLGETIVAMLLKRDFYQTFVPGKTIIDAKSTSGAILCLSAESRDEVTAIVDKAVAGGAPHRRQGGGGGCDVRRHRGPRIHVRQLVLRPRRPRLGDHVDGSRRRRSGTGGLRCPAGRSVTERC</sequence>
<comment type="caution">
    <text evidence="3">The sequence shown here is derived from an EMBL/GenBank/DDBJ whole genome shotgun (WGS) entry which is preliminary data.</text>
</comment>
<dbReference type="SUPFAM" id="SSF54593">
    <property type="entry name" value="Glyoxalase/Bleomycin resistance protein/Dihydroxybiphenyl dioxygenase"/>
    <property type="match status" value="1"/>
</dbReference>
<reference evidence="3 4" key="1">
    <citation type="journal article" date="2011" name="J. Bacteriol.">
        <title>Draft Genome Sequence of Gordonia neofelifaecis NRRL B-59395, a Cholesterol-Degrading Actinomycete.</title>
        <authorList>
            <person name="Ge F."/>
            <person name="Li W."/>
            <person name="Chen G."/>
            <person name="Liu Y."/>
            <person name="Zhang G."/>
            <person name="Yong B."/>
            <person name="Wang Q."/>
            <person name="Wang N."/>
            <person name="Huang Z."/>
            <person name="Li W."/>
            <person name="Wang J."/>
            <person name="Wu C."/>
            <person name="Xie Q."/>
            <person name="Liu G."/>
        </authorList>
    </citation>
    <scope>NUCLEOTIDE SEQUENCE [LARGE SCALE GENOMIC DNA]</scope>
    <source>
        <strain evidence="3 4">NRRL B-59395</strain>
    </source>
</reference>
<gene>
    <name evidence="3" type="ORF">SCNU_13989</name>
</gene>
<dbReference type="Pfam" id="PF22677">
    <property type="entry name" value="Ble-like_N"/>
    <property type="match status" value="1"/>
</dbReference>
<dbReference type="eggNOG" id="COG3607">
    <property type="taxonomic scope" value="Bacteria"/>
</dbReference>
<dbReference type="PANTHER" id="PTHR36503">
    <property type="entry name" value="BLR2520 PROTEIN"/>
    <property type="match status" value="1"/>
</dbReference>
<evidence type="ECO:0000313" key="3">
    <source>
        <dbReference type="EMBL" id="EGD54400.1"/>
    </source>
</evidence>
<dbReference type="Proteomes" id="UP000035065">
    <property type="component" value="Unassembled WGS sequence"/>
</dbReference>
<evidence type="ECO:0000259" key="2">
    <source>
        <dbReference type="Pfam" id="PF22677"/>
    </source>
</evidence>
<proteinExistence type="predicted"/>